<proteinExistence type="inferred from homology"/>
<keyword evidence="10" id="KW-1185">Reference proteome</keyword>
<dbReference type="PANTHER" id="PTHR43163:SF6">
    <property type="entry name" value="DIPEPTIDE TRANSPORT SYSTEM PERMEASE PROTEIN DPPB-RELATED"/>
    <property type="match status" value="1"/>
</dbReference>
<sequence>MVQALPGDPARVIAGIQATPQQVAKVRHTMGLDEPVTVQFWRYLENLLHGNLGISARTGDPVSSLIGTRLPYTVELAILGTVFGVIFGIALGVLAATHKGKITDALASMVGVAGVSMPVYWLGILLIVVFAVDLKLVPVSGAATLSSLILPSVTLGVFSMAVVSRMTRATMLDTLDQDYVRTVRAKGVAERVAVRHALRNAFIPILTVIGLQFGTLLGGAVLTETVFSWPGIGQLLVASISSRDFPAVQGIVLTFAAMFVIVNIITDLLYSVVDPRVRLY</sequence>
<gene>
    <name evidence="9" type="ORF">FGL98_01720</name>
</gene>
<evidence type="ECO:0000256" key="3">
    <source>
        <dbReference type="ARBA" id="ARBA00022475"/>
    </source>
</evidence>
<keyword evidence="6 7" id="KW-0472">Membrane</keyword>
<protein>
    <submittedName>
        <fullName evidence="9">ABC transporter permease</fullName>
    </submittedName>
</protein>
<dbReference type="EMBL" id="VCQV01000002">
    <property type="protein sequence ID" value="TWP38689.1"/>
    <property type="molecule type" value="Genomic_DNA"/>
</dbReference>
<dbReference type="Pfam" id="PF19300">
    <property type="entry name" value="BPD_transp_1_N"/>
    <property type="match status" value="1"/>
</dbReference>
<evidence type="ECO:0000313" key="10">
    <source>
        <dbReference type="Proteomes" id="UP000320244"/>
    </source>
</evidence>
<evidence type="ECO:0000259" key="8">
    <source>
        <dbReference type="PROSITE" id="PS50928"/>
    </source>
</evidence>
<evidence type="ECO:0000256" key="1">
    <source>
        <dbReference type="ARBA" id="ARBA00004651"/>
    </source>
</evidence>
<dbReference type="PROSITE" id="PS50928">
    <property type="entry name" value="ABC_TM1"/>
    <property type="match status" value="1"/>
</dbReference>
<organism evidence="9 10">
    <name type="scientific">Leekyejoonella antrihumi</name>
    <dbReference type="NCBI Taxonomy" id="1660198"/>
    <lineage>
        <taxon>Bacteria</taxon>
        <taxon>Bacillati</taxon>
        <taxon>Actinomycetota</taxon>
        <taxon>Actinomycetes</taxon>
        <taxon>Micrococcales</taxon>
        <taxon>Dermacoccaceae</taxon>
        <taxon>Leekyejoonella</taxon>
    </lineage>
</organism>
<comment type="subcellular location">
    <subcellularLocation>
        <location evidence="1 7">Cell membrane</location>
        <topology evidence="1 7">Multi-pass membrane protein</topology>
    </subcellularLocation>
</comment>
<evidence type="ECO:0000256" key="2">
    <source>
        <dbReference type="ARBA" id="ARBA00022448"/>
    </source>
</evidence>
<evidence type="ECO:0000313" key="9">
    <source>
        <dbReference type="EMBL" id="TWP38689.1"/>
    </source>
</evidence>
<dbReference type="InterPro" id="IPR035906">
    <property type="entry name" value="MetI-like_sf"/>
</dbReference>
<reference evidence="9 10" key="1">
    <citation type="submission" date="2019-05" db="EMBL/GenBank/DDBJ databases">
        <authorList>
            <person name="Lee S.D."/>
        </authorList>
    </citation>
    <scope>NUCLEOTIDE SEQUENCE [LARGE SCALE GENOMIC DNA]</scope>
    <source>
        <strain evidence="9 10">C5-26</strain>
    </source>
</reference>
<dbReference type="PANTHER" id="PTHR43163">
    <property type="entry name" value="DIPEPTIDE TRANSPORT SYSTEM PERMEASE PROTEIN DPPB-RELATED"/>
    <property type="match status" value="1"/>
</dbReference>
<feature type="transmembrane region" description="Helical" evidence="7">
    <location>
        <begin position="76"/>
        <end position="97"/>
    </location>
</feature>
<dbReference type="Pfam" id="PF00528">
    <property type="entry name" value="BPD_transp_1"/>
    <property type="match status" value="1"/>
</dbReference>
<feature type="domain" description="ABC transmembrane type-1" evidence="8">
    <location>
        <begin position="70"/>
        <end position="270"/>
    </location>
</feature>
<dbReference type="Proteomes" id="UP000320244">
    <property type="component" value="Unassembled WGS sequence"/>
</dbReference>
<keyword evidence="4 7" id="KW-0812">Transmembrane</keyword>
<evidence type="ECO:0000256" key="7">
    <source>
        <dbReference type="RuleBase" id="RU363032"/>
    </source>
</evidence>
<keyword evidence="3" id="KW-1003">Cell membrane</keyword>
<feature type="transmembrane region" description="Helical" evidence="7">
    <location>
        <begin position="109"/>
        <end position="132"/>
    </location>
</feature>
<reference evidence="9 10" key="2">
    <citation type="submission" date="2019-08" db="EMBL/GenBank/DDBJ databases">
        <title>Jejuicoccus antrihumi gen. nov., sp. nov., a new member of the family Dermacoccaceae isolated from a cave.</title>
        <authorList>
            <person name="Schumann P."/>
            <person name="Kim I.S."/>
        </authorList>
    </citation>
    <scope>NUCLEOTIDE SEQUENCE [LARGE SCALE GENOMIC DNA]</scope>
    <source>
        <strain evidence="9 10">C5-26</strain>
    </source>
</reference>
<dbReference type="Gene3D" id="1.10.3720.10">
    <property type="entry name" value="MetI-like"/>
    <property type="match status" value="1"/>
</dbReference>
<accession>A0A563E8P9</accession>
<comment type="caution">
    <text evidence="9">The sequence shown here is derived from an EMBL/GenBank/DDBJ whole genome shotgun (WGS) entry which is preliminary data.</text>
</comment>
<dbReference type="AlphaFoldDB" id="A0A563E8P9"/>
<dbReference type="SUPFAM" id="SSF161098">
    <property type="entry name" value="MetI-like"/>
    <property type="match status" value="1"/>
</dbReference>
<feature type="transmembrane region" description="Helical" evidence="7">
    <location>
        <begin position="247"/>
        <end position="270"/>
    </location>
</feature>
<dbReference type="GO" id="GO:0055085">
    <property type="term" value="P:transmembrane transport"/>
    <property type="evidence" value="ECO:0007669"/>
    <property type="project" value="InterPro"/>
</dbReference>
<evidence type="ECO:0000256" key="4">
    <source>
        <dbReference type="ARBA" id="ARBA00022692"/>
    </source>
</evidence>
<dbReference type="InterPro" id="IPR000515">
    <property type="entry name" value="MetI-like"/>
</dbReference>
<comment type="similarity">
    <text evidence="7">Belongs to the binding-protein-dependent transport system permease family.</text>
</comment>
<dbReference type="CDD" id="cd06261">
    <property type="entry name" value="TM_PBP2"/>
    <property type="match status" value="1"/>
</dbReference>
<feature type="transmembrane region" description="Helical" evidence="7">
    <location>
        <begin position="144"/>
        <end position="163"/>
    </location>
</feature>
<dbReference type="GO" id="GO:0005886">
    <property type="term" value="C:plasma membrane"/>
    <property type="evidence" value="ECO:0007669"/>
    <property type="project" value="UniProtKB-SubCell"/>
</dbReference>
<evidence type="ECO:0000256" key="5">
    <source>
        <dbReference type="ARBA" id="ARBA00022989"/>
    </source>
</evidence>
<keyword evidence="5 7" id="KW-1133">Transmembrane helix</keyword>
<dbReference type="OrthoDB" id="5169641at2"/>
<keyword evidence="2 7" id="KW-0813">Transport</keyword>
<name>A0A563E8P9_9MICO</name>
<feature type="transmembrane region" description="Helical" evidence="7">
    <location>
        <begin position="201"/>
        <end position="227"/>
    </location>
</feature>
<evidence type="ECO:0000256" key="6">
    <source>
        <dbReference type="ARBA" id="ARBA00023136"/>
    </source>
</evidence>
<dbReference type="InterPro" id="IPR045621">
    <property type="entry name" value="BPD_transp_1_N"/>
</dbReference>